<dbReference type="PANTHER" id="PTHR11092:SF0">
    <property type="entry name" value="EPIMERASE FAMILY PROTEIN SDR39U1"/>
    <property type="match status" value="1"/>
</dbReference>
<dbReference type="InterPro" id="IPR001509">
    <property type="entry name" value="Epimerase_deHydtase"/>
</dbReference>
<sequence length="300" mass="33233">MKEKNILITGGTGFVGGYLRDVLLKQGHYLTIITRSPESYKSEESKNQKFITIEEVSGVMDSTDIVINLAGENLFGQRWTDTVKKRIYDSRILITRSLVDAIRASEKKPDVFISASGINYYEPAGDDVITEESKAANDFLAKVCKDWENEAIQARDLGVRVVISRFGIVLEKGGGVIEKMKLPFSLFVGGAIGPGTQYMSWIHMKDLCNSIVFAIEHEEINDVFNATAPEPVTMDQFASAMGHVMNRPSIFRVPEFALNIILGEAAVPVVSSLNVQPKVLQKAGFEFEFDDLEMALGEIL</sequence>
<dbReference type="InterPro" id="IPR010099">
    <property type="entry name" value="SDR39U1"/>
</dbReference>
<dbReference type="Pfam" id="PF01370">
    <property type="entry name" value="Epimerase"/>
    <property type="match status" value="1"/>
</dbReference>
<dbReference type="InterPro" id="IPR013549">
    <property type="entry name" value="DUF1731"/>
</dbReference>
<accession>A0A2N0VI08</accession>
<dbReference type="InterPro" id="IPR036291">
    <property type="entry name" value="NAD(P)-bd_dom_sf"/>
</dbReference>
<dbReference type="EMBL" id="PISP01000002">
    <property type="protein sequence ID" value="PKD43821.1"/>
    <property type="molecule type" value="Genomic_DNA"/>
</dbReference>
<dbReference type="RefSeq" id="WP_101073360.1">
    <property type="nucleotide sequence ID" value="NZ_PISP01000002.1"/>
</dbReference>
<evidence type="ECO:0000259" key="3">
    <source>
        <dbReference type="Pfam" id="PF08338"/>
    </source>
</evidence>
<organism evidence="4 5">
    <name type="scientific">Rhodohalobacter barkolensis</name>
    <dbReference type="NCBI Taxonomy" id="2053187"/>
    <lineage>
        <taxon>Bacteria</taxon>
        <taxon>Pseudomonadati</taxon>
        <taxon>Balneolota</taxon>
        <taxon>Balneolia</taxon>
        <taxon>Balneolales</taxon>
        <taxon>Balneolaceae</taxon>
        <taxon>Rhodohalobacter</taxon>
    </lineage>
</organism>
<evidence type="ECO:0000313" key="5">
    <source>
        <dbReference type="Proteomes" id="UP000233398"/>
    </source>
</evidence>
<reference evidence="4 5" key="1">
    <citation type="submission" date="2017-11" db="EMBL/GenBank/DDBJ databases">
        <title>Rhodohalobacter 15182 sp. nov., isolated from a salt lake.</title>
        <authorList>
            <person name="Han S."/>
        </authorList>
    </citation>
    <scope>NUCLEOTIDE SEQUENCE [LARGE SCALE GENOMIC DNA]</scope>
    <source>
        <strain evidence="4 5">15182</strain>
    </source>
</reference>
<dbReference type="SUPFAM" id="SSF51735">
    <property type="entry name" value="NAD(P)-binding Rossmann-fold domains"/>
    <property type="match status" value="1"/>
</dbReference>
<protein>
    <submittedName>
        <fullName evidence="4">TIGR01777 family protein</fullName>
    </submittedName>
</protein>
<evidence type="ECO:0000259" key="2">
    <source>
        <dbReference type="Pfam" id="PF01370"/>
    </source>
</evidence>
<keyword evidence="5" id="KW-1185">Reference proteome</keyword>
<evidence type="ECO:0000313" key="4">
    <source>
        <dbReference type="EMBL" id="PKD43821.1"/>
    </source>
</evidence>
<dbReference type="Pfam" id="PF08338">
    <property type="entry name" value="DUF1731"/>
    <property type="match status" value="1"/>
</dbReference>
<dbReference type="PANTHER" id="PTHR11092">
    <property type="entry name" value="SUGAR NUCLEOTIDE EPIMERASE RELATED"/>
    <property type="match status" value="1"/>
</dbReference>
<dbReference type="AlphaFoldDB" id="A0A2N0VI08"/>
<dbReference type="Proteomes" id="UP000233398">
    <property type="component" value="Unassembled WGS sequence"/>
</dbReference>
<proteinExistence type="inferred from homology"/>
<comment type="similarity">
    <text evidence="1">Belongs to the NAD(P)-dependent epimerase/dehydratase family. SDR39U1 subfamily.</text>
</comment>
<comment type="caution">
    <text evidence="4">The sequence shown here is derived from an EMBL/GenBank/DDBJ whole genome shotgun (WGS) entry which is preliminary data.</text>
</comment>
<dbReference type="Gene3D" id="3.40.50.720">
    <property type="entry name" value="NAD(P)-binding Rossmann-like Domain"/>
    <property type="match status" value="1"/>
</dbReference>
<feature type="domain" description="DUF1731" evidence="3">
    <location>
        <begin position="253"/>
        <end position="298"/>
    </location>
</feature>
<dbReference type="CDD" id="cd05242">
    <property type="entry name" value="SDR_a8"/>
    <property type="match status" value="1"/>
</dbReference>
<dbReference type="OrthoDB" id="9801773at2"/>
<feature type="domain" description="NAD-dependent epimerase/dehydratase" evidence="2">
    <location>
        <begin position="6"/>
        <end position="225"/>
    </location>
</feature>
<dbReference type="NCBIfam" id="TIGR01777">
    <property type="entry name" value="yfcH"/>
    <property type="match status" value="1"/>
</dbReference>
<name>A0A2N0VI08_9BACT</name>
<gene>
    <name evidence="4" type="ORF">CWD77_09705</name>
</gene>
<evidence type="ECO:0000256" key="1">
    <source>
        <dbReference type="ARBA" id="ARBA00009353"/>
    </source>
</evidence>